<protein>
    <submittedName>
        <fullName evidence="1">Uncharacterized protein</fullName>
    </submittedName>
</protein>
<comment type="caution">
    <text evidence="1">The sequence shown here is derived from an EMBL/GenBank/DDBJ whole genome shotgun (WGS) entry which is preliminary data.</text>
</comment>
<keyword evidence="3" id="KW-1185">Reference proteome</keyword>
<sequence length="165" mass="18712">MNLNEIQARLANKTSVNVSIRTIKRYLKQLNLKLLRNDVTHGKVTIQQVYDAINDARTRRLESDAGYRRMRMILMREYDIQIPHPTVPEPEPRGGSQSLGSTLIARITLLCPEPTRTTLLARNGLKIDIAFSPTAPEPARTTRSLATKRLKSNIASQQVLNLRKQ</sequence>
<evidence type="ECO:0000313" key="4">
    <source>
        <dbReference type="Proteomes" id="UP000325313"/>
    </source>
</evidence>
<dbReference type="PANTHER" id="PTHR46177:SF1">
    <property type="entry name" value="INTEGRASE CATALYTIC DOMAIN-CONTAINING PROTEIN"/>
    <property type="match status" value="1"/>
</dbReference>
<name>A0A5B0LWS1_PUCGR</name>
<accession>A0A5B0LWS1</accession>
<dbReference type="EMBL" id="VDEP01000505">
    <property type="protein sequence ID" value="KAA1068479.1"/>
    <property type="molecule type" value="Genomic_DNA"/>
</dbReference>
<dbReference type="OrthoDB" id="5392716at2759"/>
<gene>
    <name evidence="2" type="ORF">PGT21_024015</name>
    <name evidence="1" type="ORF">PGTUg99_025330</name>
</gene>
<dbReference type="PANTHER" id="PTHR46177">
    <property type="entry name" value="INTEGRASE CATALYTIC DOMAIN-CONTAINING PROTEIN"/>
    <property type="match status" value="1"/>
</dbReference>
<dbReference type="Proteomes" id="UP000324748">
    <property type="component" value="Unassembled WGS sequence"/>
</dbReference>
<dbReference type="Proteomes" id="UP000325313">
    <property type="component" value="Unassembled WGS sequence"/>
</dbReference>
<organism evidence="1 4">
    <name type="scientific">Puccinia graminis f. sp. tritici</name>
    <dbReference type="NCBI Taxonomy" id="56615"/>
    <lineage>
        <taxon>Eukaryota</taxon>
        <taxon>Fungi</taxon>
        <taxon>Dikarya</taxon>
        <taxon>Basidiomycota</taxon>
        <taxon>Pucciniomycotina</taxon>
        <taxon>Pucciniomycetes</taxon>
        <taxon>Pucciniales</taxon>
        <taxon>Pucciniaceae</taxon>
        <taxon>Puccinia</taxon>
    </lineage>
</organism>
<evidence type="ECO:0000313" key="3">
    <source>
        <dbReference type="Proteomes" id="UP000324748"/>
    </source>
</evidence>
<reference evidence="3 4" key="1">
    <citation type="submission" date="2019-05" db="EMBL/GenBank/DDBJ databases">
        <title>Emergence of the Ug99 lineage of the wheat stem rust pathogen through somatic hybridization.</title>
        <authorList>
            <person name="Li F."/>
            <person name="Upadhyaya N.M."/>
            <person name="Sperschneider J."/>
            <person name="Matny O."/>
            <person name="Nguyen-Phuc H."/>
            <person name="Mago R."/>
            <person name="Raley C."/>
            <person name="Miller M.E."/>
            <person name="Silverstein K.A.T."/>
            <person name="Henningsen E."/>
            <person name="Hirsch C.D."/>
            <person name="Visser B."/>
            <person name="Pretorius Z.A."/>
            <person name="Steffenson B.J."/>
            <person name="Schwessinger B."/>
            <person name="Dodds P.N."/>
            <person name="Figueroa M."/>
        </authorList>
    </citation>
    <scope>NUCLEOTIDE SEQUENCE [LARGE SCALE GENOMIC DNA]</scope>
    <source>
        <strain evidence="2">21-0</strain>
        <strain evidence="1 4">Ug99</strain>
    </source>
</reference>
<dbReference type="AlphaFoldDB" id="A0A5B0LWS1"/>
<dbReference type="EMBL" id="VSWC01000041">
    <property type="protein sequence ID" value="KAA1104450.1"/>
    <property type="molecule type" value="Genomic_DNA"/>
</dbReference>
<evidence type="ECO:0000313" key="1">
    <source>
        <dbReference type="EMBL" id="KAA1068479.1"/>
    </source>
</evidence>
<proteinExistence type="predicted"/>
<evidence type="ECO:0000313" key="2">
    <source>
        <dbReference type="EMBL" id="KAA1104450.1"/>
    </source>
</evidence>